<feature type="non-terminal residue" evidence="2">
    <location>
        <position position="116"/>
    </location>
</feature>
<evidence type="ECO:0000256" key="1">
    <source>
        <dbReference type="SAM" id="MobiDB-lite"/>
    </source>
</evidence>
<feature type="region of interest" description="Disordered" evidence="1">
    <location>
        <begin position="1"/>
        <end position="61"/>
    </location>
</feature>
<feature type="compositionally biased region" description="Polar residues" evidence="1">
    <location>
        <begin position="107"/>
        <end position="116"/>
    </location>
</feature>
<gene>
    <name evidence="2" type="ORF">E1298_47540</name>
</gene>
<sequence length="116" mass="10731">MRQGQTGPPSPGDGDTGIDGLTGGGSGVDGAGLDGVRDGDGTAGVGSGGGGGGSFTRGWHANSIPISSARTSSAAASVITAATMLRSGARSTTKGAPGAGAGIGRSNAGSPDPSQY</sequence>
<evidence type="ECO:0000313" key="2">
    <source>
        <dbReference type="EMBL" id="TDD57591.1"/>
    </source>
</evidence>
<dbReference type="AlphaFoldDB" id="A0A4R4ZG76"/>
<organism evidence="2 3">
    <name type="scientific">Actinomadura rubrisoli</name>
    <dbReference type="NCBI Taxonomy" id="2530368"/>
    <lineage>
        <taxon>Bacteria</taxon>
        <taxon>Bacillati</taxon>
        <taxon>Actinomycetota</taxon>
        <taxon>Actinomycetes</taxon>
        <taxon>Streptosporangiales</taxon>
        <taxon>Thermomonosporaceae</taxon>
        <taxon>Actinomadura</taxon>
    </lineage>
</organism>
<name>A0A4R4ZG76_9ACTN</name>
<comment type="caution">
    <text evidence="2">The sequence shown here is derived from an EMBL/GenBank/DDBJ whole genome shotgun (WGS) entry which is preliminary data.</text>
</comment>
<dbReference type="EMBL" id="SMKU01000795">
    <property type="protein sequence ID" value="TDD57591.1"/>
    <property type="molecule type" value="Genomic_DNA"/>
</dbReference>
<dbReference type="Proteomes" id="UP000294513">
    <property type="component" value="Unassembled WGS sequence"/>
</dbReference>
<protein>
    <submittedName>
        <fullName evidence="2">Uncharacterized protein</fullName>
    </submittedName>
</protein>
<feature type="compositionally biased region" description="Gly residues" evidence="1">
    <location>
        <begin position="41"/>
        <end position="55"/>
    </location>
</feature>
<accession>A0A4R4ZG76</accession>
<feature type="compositionally biased region" description="Gly residues" evidence="1">
    <location>
        <begin position="14"/>
        <end position="33"/>
    </location>
</feature>
<reference evidence="2 3" key="1">
    <citation type="submission" date="2019-03" db="EMBL/GenBank/DDBJ databases">
        <title>Draft genome sequences of novel Actinobacteria.</title>
        <authorList>
            <person name="Sahin N."/>
            <person name="Ay H."/>
            <person name="Saygin H."/>
        </authorList>
    </citation>
    <scope>NUCLEOTIDE SEQUENCE [LARGE SCALE GENOMIC DNA]</scope>
    <source>
        <strain evidence="2 3">H3C3</strain>
    </source>
</reference>
<feature type="region of interest" description="Disordered" evidence="1">
    <location>
        <begin position="86"/>
        <end position="116"/>
    </location>
</feature>
<keyword evidence="3" id="KW-1185">Reference proteome</keyword>
<proteinExistence type="predicted"/>
<evidence type="ECO:0000313" key="3">
    <source>
        <dbReference type="Proteomes" id="UP000294513"/>
    </source>
</evidence>